<proteinExistence type="predicted"/>
<gene>
    <name evidence="1" type="ORF">S01H4_65211</name>
</gene>
<feature type="non-terminal residue" evidence="1">
    <location>
        <position position="43"/>
    </location>
</feature>
<protein>
    <submittedName>
        <fullName evidence="1">Uncharacterized protein</fullName>
    </submittedName>
</protein>
<evidence type="ECO:0000313" key="1">
    <source>
        <dbReference type="EMBL" id="GAH23693.1"/>
    </source>
</evidence>
<accession>X1FSF1</accession>
<comment type="caution">
    <text evidence="1">The sequence shown here is derived from an EMBL/GenBank/DDBJ whole genome shotgun (WGS) entry which is preliminary data.</text>
</comment>
<sequence length="43" mass="4864">MTVKSYAEAINEAHQQLLTVDDRVFVIGQGADSYRNINFSPKH</sequence>
<dbReference type="EMBL" id="BART01039820">
    <property type="protein sequence ID" value="GAH23693.1"/>
    <property type="molecule type" value="Genomic_DNA"/>
</dbReference>
<organism evidence="1">
    <name type="scientific">marine sediment metagenome</name>
    <dbReference type="NCBI Taxonomy" id="412755"/>
    <lineage>
        <taxon>unclassified sequences</taxon>
        <taxon>metagenomes</taxon>
        <taxon>ecological metagenomes</taxon>
    </lineage>
</organism>
<reference evidence="1" key="1">
    <citation type="journal article" date="2014" name="Front. Microbiol.">
        <title>High frequency of phylogenetically diverse reductive dehalogenase-homologous genes in deep subseafloor sedimentary metagenomes.</title>
        <authorList>
            <person name="Kawai M."/>
            <person name="Futagami T."/>
            <person name="Toyoda A."/>
            <person name="Takaki Y."/>
            <person name="Nishi S."/>
            <person name="Hori S."/>
            <person name="Arai W."/>
            <person name="Tsubouchi T."/>
            <person name="Morono Y."/>
            <person name="Uchiyama I."/>
            <person name="Ito T."/>
            <person name="Fujiyama A."/>
            <person name="Inagaki F."/>
            <person name="Takami H."/>
        </authorList>
    </citation>
    <scope>NUCLEOTIDE SEQUENCE</scope>
    <source>
        <strain evidence="1">Expedition CK06-06</strain>
    </source>
</reference>
<dbReference type="AlphaFoldDB" id="X1FSF1"/>
<name>X1FSF1_9ZZZZ</name>